<dbReference type="EMBL" id="CAJVPK010001719">
    <property type="protein sequence ID" value="CAG8596467.1"/>
    <property type="molecule type" value="Genomic_DNA"/>
</dbReference>
<comment type="caution">
    <text evidence="1">The sequence shown here is derived from an EMBL/GenBank/DDBJ whole genome shotgun (WGS) entry which is preliminary data.</text>
</comment>
<evidence type="ECO:0000313" key="2">
    <source>
        <dbReference type="Proteomes" id="UP000789706"/>
    </source>
</evidence>
<gene>
    <name evidence="1" type="ORF">DEBURN_LOCUS9311</name>
</gene>
<evidence type="ECO:0000313" key="1">
    <source>
        <dbReference type="EMBL" id="CAG8596467.1"/>
    </source>
</evidence>
<protein>
    <submittedName>
        <fullName evidence="1">3534_t:CDS:1</fullName>
    </submittedName>
</protein>
<sequence>MDYFELVLTPRICSLLKLPDASKVFKKLETIFLEMTNYELLGPLCESLALIYSNSILWAIVNQKETLKSLALNSVDFRLGSNKLLCLMAENVPESLEIIEIRIGIFSADSLRKFFEGWCCKGRGGRNEKIIIRTQEARLYMLND</sequence>
<reference evidence="1" key="1">
    <citation type="submission" date="2021-06" db="EMBL/GenBank/DDBJ databases">
        <authorList>
            <person name="Kallberg Y."/>
            <person name="Tangrot J."/>
            <person name="Rosling A."/>
        </authorList>
    </citation>
    <scope>NUCLEOTIDE SEQUENCE</scope>
    <source>
        <strain evidence="1">AZ414A</strain>
    </source>
</reference>
<proteinExistence type="predicted"/>
<dbReference type="AlphaFoldDB" id="A0A9N9GED6"/>
<dbReference type="OrthoDB" id="2472364at2759"/>
<dbReference type="Proteomes" id="UP000789706">
    <property type="component" value="Unassembled WGS sequence"/>
</dbReference>
<name>A0A9N9GED6_9GLOM</name>
<accession>A0A9N9GED6</accession>
<organism evidence="1 2">
    <name type="scientific">Diversispora eburnea</name>
    <dbReference type="NCBI Taxonomy" id="1213867"/>
    <lineage>
        <taxon>Eukaryota</taxon>
        <taxon>Fungi</taxon>
        <taxon>Fungi incertae sedis</taxon>
        <taxon>Mucoromycota</taxon>
        <taxon>Glomeromycotina</taxon>
        <taxon>Glomeromycetes</taxon>
        <taxon>Diversisporales</taxon>
        <taxon>Diversisporaceae</taxon>
        <taxon>Diversispora</taxon>
    </lineage>
</organism>
<keyword evidence="2" id="KW-1185">Reference proteome</keyword>